<dbReference type="Pfam" id="PF01419">
    <property type="entry name" value="Jacalin"/>
    <property type="match status" value="1"/>
</dbReference>
<proteinExistence type="predicted"/>
<feature type="domain" description="Jacalin-type lectin" evidence="2">
    <location>
        <begin position="39"/>
        <end position="170"/>
    </location>
</feature>
<dbReference type="EMBL" id="ML978067">
    <property type="protein sequence ID" value="KAF2018591.1"/>
    <property type="molecule type" value="Genomic_DNA"/>
</dbReference>
<evidence type="ECO:0000313" key="3">
    <source>
        <dbReference type="EMBL" id="KAF2018591.1"/>
    </source>
</evidence>
<protein>
    <recommendedName>
        <fullName evidence="2">Jacalin-type lectin domain-containing protein</fullName>
    </recommendedName>
</protein>
<keyword evidence="1" id="KW-0732">Signal</keyword>
<dbReference type="CDD" id="cd20231">
    <property type="entry name" value="PFM_jacalin-like"/>
    <property type="match status" value="1"/>
</dbReference>
<dbReference type="SUPFAM" id="SSF51101">
    <property type="entry name" value="Mannose-binding lectins"/>
    <property type="match status" value="1"/>
</dbReference>
<dbReference type="OrthoDB" id="3758675at2759"/>
<accession>A0A6A5Y100</accession>
<sequence length="374" mass="41021">MLFSAQKFLIGATALLSTFSAVKAQTDCDNGPWEGVQVIGPGTGETFCATKFPQGLVVTGIEVWADFDFVRAVQFYYSDGSNSEQYGVIAGENHARLDWDPATDVISQVKVWGNGRGKGTGRIYVRTASGKELNVGKNTDGQIVIEPPVNSGVLLGMVGAKGDYVDRIGFLFLKSKVARMSVDNVVFKETPEELNARKQGLEMFTLDYADHTNNRQDGNETFTFTRSTTQSTSRKYSTKNTNTFGFDQAFKVSGKLLGIEIDSTSTLKYGYANEQGQESSTDASVTLTYWVANNMKPGDRVFCRATAERGRYNGAYTATVNVEIESGETFSFGSSGTMDQVQWSQASSECRDTDFTAQEKQVNLEARRALKFMA</sequence>
<reference evidence="3" key="1">
    <citation type="journal article" date="2020" name="Stud. Mycol.">
        <title>101 Dothideomycetes genomes: a test case for predicting lifestyles and emergence of pathogens.</title>
        <authorList>
            <person name="Haridas S."/>
            <person name="Albert R."/>
            <person name="Binder M."/>
            <person name="Bloem J."/>
            <person name="Labutti K."/>
            <person name="Salamov A."/>
            <person name="Andreopoulos B."/>
            <person name="Baker S."/>
            <person name="Barry K."/>
            <person name="Bills G."/>
            <person name="Bluhm B."/>
            <person name="Cannon C."/>
            <person name="Castanera R."/>
            <person name="Culley D."/>
            <person name="Daum C."/>
            <person name="Ezra D."/>
            <person name="Gonzalez J."/>
            <person name="Henrissat B."/>
            <person name="Kuo A."/>
            <person name="Liang C."/>
            <person name="Lipzen A."/>
            <person name="Lutzoni F."/>
            <person name="Magnuson J."/>
            <person name="Mondo S."/>
            <person name="Nolan M."/>
            <person name="Ohm R."/>
            <person name="Pangilinan J."/>
            <person name="Park H.-J."/>
            <person name="Ramirez L."/>
            <person name="Alfaro M."/>
            <person name="Sun H."/>
            <person name="Tritt A."/>
            <person name="Yoshinaga Y."/>
            <person name="Zwiers L.-H."/>
            <person name="Turgeon B."/>
            <person name="Goodwin S."/>
            <person name="Spatafora J."/>
            <person name="Crous P."/>
            <person name="Grigoriev I."/>
        </authorList>
    </citation>
    <scope>NUCLEOTIDE SEQUENCE</scope>
    <source>
        <strain evidence="3">CBS 175.79</strain>
    </source>
</reference>
<keyword evidence="4" id="KW-1185">Reference proteome</keyword>
<organism evidence="3 4">
    <name type="scientific">Aaosphaeria arxii CBS 175.79</name>
    <dbReference type="NCBI Taxonomy" id="1450172"/>
    <lineage>
        <taxon>Eukaryota</taxon>
        <taxon>Fungi</taxon>
        <taxon>Dikarya</taxon>
        <taxon>Ascomycota</taxon>
        <taxon>Pezizomycotina</taxon>
        <taxon>Dothideomycetes</taxon>
        <taxon>Pleosporomycetidae</taxon>
        <taxon>Pleosporales</taxon>
        <taxon>Pleosporales incertae sedis</taxon>
        <taxon>Aaosphaeria</taxon>
    </lineage>
</organism>
<gene>
    <name evidence="3" type="ORF">BU24DRAFT_447255</name>
</gene>
<dbReference type="InterPro" id="IPR001229">
    <property type="entry name" value="Jacalin-like_lectin_dom"/>
</dbReference>
<feature type="signal peptide" evidence="1">
    <location>
        <begin position="1"/>
        <end position="24"/>
    </location>
</feature>
<dbReference type="AlphaFoldDB" id="A0A6A5Y100"/>
<dbReference type="RefSeq" id="XP_033386930.1">
    <property type="nucleotide sequence ID" value="XM_033530811.1"/>
</dbReference>
<name>A0A6A5Y100_9PLEO</name>
<dbReference type="Gene3D" id="2.100.10.30">
    <property type="entry name" value="Jacalin-like lectin domain"/>
    <property type="match status" value="1"/>
</dbReference>
<dbReference type="Proteomes" id="UP000799778">
    <property type="component" value="Unassembled WGS sequence"/>
</dbReference>
<evidence type="ECO:0000259" key="2">
    <source>
        <dbReference type="Pfam" id="PF01419"/>
    </source>
</evidence>
<evidence type="ECO:0000256" key="1">
    <source>
        <dbReference type="SAM" id="SignalP"/>
    </source>
</evidence>
<dbReference type="InterPro" id="IPR036404">
    <property type="entry name" value="Jacalin-like_lectin_dom_sf"/>
</dbReference>
<dbReference type="GeneID" id="54288208"/>
<dbReference type="Gene3D" id="2.170.15.10">
    <property type="entry name" value="Proaerolysin, chain A, domain 3"/>
    <property type="match status" value="1"/>
</dbReference>
<feature type="chain" id="PRO_5025351013" description="Jacalin-type lectin domain-containing protein" evidence="1">
    <location>
        <begin position="25"/>
        <end position="374"/>
    </location>
</feature>
<evidence type="ECO:0000313" key="4">
    <source>
        <dbReference type="Proteomes" id="UP000799778"/>
    </source>
</evidence>